<dbReference type="EMBL" id="JAHDYS010000028">
    <property type="protein sequence ID" value="MBT1073598.1"/>
    <property type="molecule type" value="Genomic_DNA"/>
</dbReference>
<evidence type="ECO:0000313" key="2">
    <source>
        <dbReference type="Proteomes" id="UP000784128"/>
    </source>
</evidence>
<accession>A0ABS5UD80</accession>
<proteinExistence type="predicted"/>
<keyword evidence="2" id="KW-1185">Reference proteome</keyword>
<organism evidence="1 2">
    <name type="scientific">Pelotalea chapellei</name>
    <dbReference type="NCBI Taxonomy" id="44671"/>
    <lineage>
        <taxon>Bacteria</taxon>
        <taxon>Pseudomonadati</taxon>
        <taxon>Thermodesulfobacteriota</taxon>
        <taxon>Desulfuromonadia</taxon>
        <taxon>Geobacterales</taxon>
        <taxon>Geobacteraceae</taxon>
        <taxon>Pelotalea</taxon>
    </lineage>
</organism>
<reference evidence="1 2" key="1">
    <citation type="submission" date="2021-05" db="EMBL/GenBank/DDBJ databases">
        <title>The draft genome of Geobacter chapellei DSM 13688.</title>
        <authorList>
            <person name="Xu Z."/>
            <person name="Masuda Y."/>
            <person name="Itoh H."/>
            <person name="Senoo K."/>
        </authorList>
    </citation>
    <scope>NUCLEOTIDE SEQUENCE [LARGE SCALE GENOMIC DNA]</scope>
    <source>
        <strain evidence="1 2">DSM 13688</strain>
    </source>
</reference>
<protein>
    <submittedName>
        <fullName evidence="1">Uncharacterized protein</fullName>
    </submittedName>
</protein>
<comment type="caution">
    <text evidence="1">The sequence shown here is derived from an EMBL/GenBank/DDBJ whole genome shotgun (WGS) entry which is preliminary data.</text>
</comment>
<dbReference type="Proteomes" id="UP000784128">
    <property type="component" value="Unassembled WGS sequence"/>
</dbReference>
<evidence type="ECO:0000313" key="1">
    <source>
        <dbReference type="EMBL" id="MBT1073598.1"/>
    </source>
</evidence>
<name>A0ABS5UD80_9BACT</name>
<gene>
    <name evidence="1" type="ORF">KJB30_17600</name>
</gene>
<dbReference type="RefSeq" id="WP_214301683.1">
    <property type="nucleotide sequence ID" value="NZ_JAHDYS010000028.1"/>
</dbReference>
<sequence length="258" mass="29133">MTMTIDTDRMETLAHTPFQSAGPEDLWRKGSVFFVGGNLPLYETLETMFESFCMESTQLFHLTFGDQARFRDNLEMARQIKKNFNARLIVQVNYPLSKIAIEHIYAAGVNILDIPTSAALSDADNVSKRESLKTAHTVFPRWSTASTVLVGEYTDESVRAIDSLLADHILPLVQFSGQNTEVQSSVSHHLAEGWQRHHVVIQPLLPLIQLTTPLTPGEQGRFRGLLNRIIERHDLVRSDLHRHLRVKHPEDSLDSAGL</sequence>